<dbReference type="PANTHER" id="PTHR32063">
    <property type="match status" value="1"/>
</dbReference>
<dbReference type="Gene3D" id="3.30.2090.10">
    <property type="entry name" value="Multidrug efflux transporter AcrB TolC docking domain, DN and DC subdomains"/>
    <property type="match status" value="2"/>
</dbReference>
<feature type="transmembrane region" description="Helical" evidence="2">
    <location>
        <begin position="362"/>
        <end position="381"/>
    </location>
</feature>
<dbReference type="GO" id="GO:0005886">
    <property type="term" value="C:plasma membrane"/>
    <property type="evidence" value="ECO:0007669"/>
    <property type="project" value="TreeGrafter"/>
</dbReference>
<dbReference type="Gene3D" id="1.20.1640.10">
    <property type="entry name" value="Multidrug efflux transporter AcrB transmembrane domain"/>
    <property type="match status" value="2"/>
</dbReference>
<feature type="transmembrane region" description="Helical" evidence="2">
    <location>
        <begin position="387"/>
        <end position="407"/>
    </location>
</feature>
<name>A0A6S6SDA9_9GAMM</name>
<feature type="region of interest" description="Disordered" evidence="1">
    <location>
        <begin position="1183"/>
        <end position="1240"/>
    </location>
</feature>
<feature type="region of interest" description="Disordered" evidence="1">
    <location>
        <begin position="1086"/>
        <end position="1105"/>
    </location>
</feature>
<gene>
    <name evidence="3" type="ORF">HELGO_WM31572</name>
</gene>
<dbReference type="AlphaFoldDB" id="A0A6S6SDA9"/>
<dbReference type="Pfam" id="PF00873">
    <property type="entry name" value="ACR_tran"/>
    <property type="match status" value="2"/>
</dbReference>
<dbReference type="PANTHER" id="PTHR32063:SF16">
    <property type="entry name" value="CATION EFFLUX SYSTEM (ACRB_ACRD_ACRF FAMILY)"/>
    <property type="match status" value="1"/>
</dbReference>
<dbReference type="SUPFAM" id="SSF82866">
    <property type="entry name" value="Multidrug efflux transporter AcrB transmembrane domain"/>
    <property type="match status" value="2"/>
</dbReference>
<dbReference type="Gene3D" id="3.30.70.1320">
    <property type="entry name" value="Multidrug efflux transporter AcrB pore domain like"/>
    <property type="match status" value="1"/>
</dbReference>
<feature type="transmembrane region" description="Helical" evidence="2">
    <location>
        <begin position="557"/>
        <end position="577"/>
    </location>
</feature>
<feature type="transmembrane region" description="Helical" evidence="2">
    <location>
        <begin position="24"/>
        <end position="48"/>
    </location>
</feature>
<dbReference type="EMBL" id="CACVAV010000090">
    <property type="protein sequence ID" value="CAA6805655.1"/>
    <property type="molecule type" value="Genomic_DNA"/>
</dbReference>
<keyword evidence="2" id="KW-0472">Membrane</keyword>
<keyword evidence="2" id="KW-0812">Transmembrane</keyword>
<feature type="transmembrane region" description="Helical" evidence="2">
    <location>
        <begin position="491"/>
        <end position="513"/>
    </location>
</feature>
<reference evidence="3" key="1">
    <citation type="submission" date="2020-01" db="EMBL/GenBank/DDBJ databases">
        <authorList>
            <person name="Meier V. D."/>
            <person name="Meier V D."/>
        </authorList>
    </citation>
    <scope>NUCLEOTIDE SEQUENCE</scope>
    <source>
        <strain evidence="3">HLG_WM_MAG_08</strain>
    </source>
</reference>
<feature type="transmembrane region" description="Helical" evidence="2">
    <location>
        <begin position="414"/>
        <end position="434"/>
    </location>
</feature>
<evidence type="ECO:0000256" key="2">
    <source>
        <dbReference type="SAM" id="Phobius"/>
    </source>
</evidence>
<feature type="transmembrane region" description="Helical" evidence="2">
    <location>
        <begin position="929"/>
        <end position="951"/>
    </location>
</feature>
<feature type="transmembrane region" description="Helical" evidence="2">
    <location>
        <begin position="1029"/>
        <end position="1049"/>
    </location>
</feature>
<proteinExistence type="predicted"/>
<evidence type="ECO:0000256" key="1">
    <source>
        <dbReference type="SAM" id="MobiDB-lite"/>
    </source>
</evidence>
<dbReference type="Gene3D" id="3.30.70.1440">
    <property type="entry name" value="Multidrug efflux transporter AcrB pore domain"/>
    <property type="match status" value="1"/>
</dbReference>
<dbReference type="InterPro" id="IPR001036">
    <property type="entry name" value="Acrflvin-R"/>
</dbReference>
<feature type="transmembrane region" description="Helical" evidence="2">
    <location>
        <begin position="971"/>
        <end position="993"/>
    </location>
</feature>
<dbReference type="PRINTS" id="PR00702">
    <property type="entry name" value="ACRIFLAVINRP"/>
</dbReference>
<dbReference type="SUPFAM" id="SSF82714">
    <property type="entry name" value="Multidrug efflux transporter AcrB TolC docking domain, DN and DC subdomains"/>
    <property type="match status" value="2"/>
</dbReference>
<feature type="transmembrane region" description="Helical" evidence="2">
    <location>
        <begin position="1055"/>
        <end position="1076"/>
    </location>
</feature>
<feature type="transmembrane region" description="Helical" evidence="2">
    <location>
        <begin position="464"/>
        <end position="484"/>
    </location>
</feature>
<protein>
    <submittedName>
        <fullName evidence="3">Acriflavin resistance protein</fullName>
    </submittedName>
</protein>
<organism evidence="3">
    <name type="scientific">uncultured Thiotrichaceae bacterium</name>
    <dbReference type="NCBI Taxonomy" id="298394"/>
    <lineage>
        <taxon>Bacteria</taxon>
        <taxon>Pseudomonadati</taxon>
        <taxon>Pseudomonadota</taxon>
        <taxon>Gammaproteobacteria</taxon>
        <taxon>Thiotrichales</taxon>
        <taxon>Thiotrichaceae</taxon>
        <taxon>environmental samples</taxon>
    </lineage>
</organism>
<evidence type="ECO:0000313" key="3">
    <source>
        <dbReference type="EMBL" id="CAA6805655.1"/>
    </source>
</evidence>
<keyword evidence="2" id="KW-1133">Transmembrane helix</keyword>
<sequence length="1240" mass="134596">MNESNQNNSNASHKLGLAGQTAQAFIVSPLSLLLLLSFLFIGALGLMITPRQEDPQISVPMADVFVRYAGASAEEVEAIVARPLEGLMSEMTGVKHVYSASMRGEAMITVQFEVGQDLETSLFKLYDKLASNLDNMPMGISQPLVKPKGVDDVPVVTVTLWSNEVDDASLRLVGLEVLQELREVPNTSQSFIVDGRRDEVRVEIMPERLATYGVSLDQVASAVKLANSERSTGDVEPSNLIYNVYSGSFLKSAADIKRLMVAVIDGRPVYVRDVAKVVEGPSEASRMVGYYTGNEAVVEEKANNAAAVTLAIAKKHGTNGVEVAEAILNRLDGLKGQLIPDNIQVSVTRDYGKSAKEKVNALMMKLFIATMIVAVLVWLALGWRASAVVLLVIPSVITTTVFAAWAFGMTIDRVSLFALIFSIGILVDDAIVVVENIYRRWLLAGSQALDIAVDAVREVGNPTILATATVIAALLPMGFVSGMMGPYMMPIPVLGSVAMIISLFAAFAFTPWLTNAWKPSLEKLNADAEKEHKQSERMERFFRAIIIPLSTQASKGYAFLLAIIVSFFLLLTLFYPLKAVPVKMLPLDNKSEFNVVVNMPEGTALPVIANVMHELATELQAFPEVLDLQSYSGTASPFNFNGLVRHYYLRQQPWQGDIQVQLTENSARSRSSHEIAVAARELLTPIAAASNARIQVVEMPPGPPVLQTVVAEIYNPDPEVRRQVAADMTEFFRQAENLSDVDNLMEEDYEMLRFVVDTDKAQRNGISVEDVNRSLEMAMGGFVLGDIKRNALIDPTRIILQVPLSARSQIMRLVQLPVANQQGRSISLSELGSFKREPQDKPIFHKDMNPVEFVTAEGVGRLAAPVYGQKQVEALLQSANDGEGYKAPDGTALTGGHWFGAPANVGLTTAFEWGGEWTVTFETFRDMGIAFGAALVLIYMLIVAQFGNFTLPAIIMAPIPLTLIGIIPGHWLMGAEFTATSMIGFIALAGIIVRNSILLVDFAREAVRNEGVSATEAVIRSCEARTRPILITALALLGGSMVILSDPIFQGMAVSLIFGGAVSTLLTLLVIPLGCISAGNSLRGEAYDDPDPDTDGGGAGNYVPGSATESTKKKLTIGKVVKNTAVFSWMYVIALLTSFKDGVADLGQAGLKWRRKRANAGKQFRAEQKAQTTARLYEDLPKAPAEPETKAVVVSPPEAEATVPAVEKTDTIEEDNDEVVEHKKPVKPAKRRGIKLKKDI</sequence>
<dbReference type="GO" id="GO:0042910">
    <property type="term" value="F:xenobiotic transmembrane transporter activity"/>
    <property type="evidence" value="ECO:0007669"/>
    <property type="project" value="TreeGrafter"/>
</dbReference>
<dbReference type="InterPro" id="IPR027463">
    <property type="entry name" value="AcrB_DN_DC_subdom"/>
</dbReference>
<feature type="compositionally biased region" description="Basic residues" evidence="1">
    <location>
        <begin position="1224"/>
        <end position="1240"/>
    </location>
</feature>
<dbReference type="SUPFAM" id="SSF82693">
    <property type="entry name" value="Multidrug efflux transporter AcrB pore domain, PN1, PN2, PC1 and PC2 subdomains"/>
    <property type="match status" value="3"/>
</dbReference>
<accession>A0A6S6SDA9</accession>
<dbReference type="Gene3D" id="3.30.70.1430">
    <property type="entry name" value="Multidrug efflux transporter AcrB pore domain"/>
    <property type="match status" value="2"/>
</dbReference>